<keyword evidence="10" id="KW-1185">Reference proteome</keyword>
<evidence type="ECO:0000256" key="6">
    <source>
        <dbReference type="ARBA" id="ARBA00023136"/>
    </source>
</evidence>
<dbReference type="GO" id="GO:0005886">
    <property type="term" value="C:plasma membrane"/>
    <property type="evidence" value="ECO:0007669"/>
    <property type="project" value="UniProtKB-SubCell"/>
</dbReference>
<dbReference type="PANTHER" id="PTHR42709:SF6">
    <property type="entry name" value="UNDECAPRENYL PHOSPHATE TRANSPORTER A"/>
    <property type="match status" value="1"/>
</dbReference>
<feature type="domain" description="VTT" evidence="8">
    <location>
        <begin position="35"/>
        <end position="159"/>
    </location>
</feature>
<feature type="transmembrane region" description="Helical" evidence="7">
    <location>
        <begin position="12"/>
        <end position="35"/>
    </location>
</feature>
<dbReference type="Proteomes" id="UP000315677">
    <property type="component" value="Unassembled WGS sequence"/>
</dbReference>
<protein>
    <submittedName>
        <fullName evidence="9">Membrane protein DedA with SNARE-associated domain</fullName>
    </submittedName>
</protein>
<keyword evidence="4 7" id="KW-0812">Transmembrane</keyword>
<accession>A0A543E0D6</accession>
<reference evidence="9 10" key="1">
    <citation type="submission" date="2019-06" db="EMBL/GenBank/DDBJ databases">
        <title>Sequencing the genomes of 1000 actinobacteria strains.</title>
        <authorList>
            <person name="Klenk H.-P."/>
        </authorList>
    </citation>
    <scope>NUCLEOTIDE SEQUENCE [LARGE SCALE GENOMIC DNA]</scope>
    <source>
        <strain evidence="9 10">DSM 45301</strain>
    </source>
</reference>
<organism evidence="9 10">
    <name type="scientific">Pseudonocardia kunmingensis</name>
    <dbReference type="NCBI Taxonomy" id="630975"/>
    <lineage>
        <taxon>Bacteria</taxon>
        <taxon>Bacillati</taxon>
        <taxon>Actinomycetota</taxon>
        <taxon>Actinomycetes</taxon>
        <taxon>Pseudonocardiales</taxon>
        <taxon>Pseudonocardiaceae</taxon>
        <taxon>Pseudonocardia</taxon>
    </lineage>
</organism>
<evidence type="ECO:0000256" key="5">
    <source>
        <dbReference type="ARBA" id="ARBA00022989"/>
    </source>
</evidence>
<sequence>MIDGLRLLLDGALASQWLLLVIVGLAAVDALLPVVPSEALIIAAGVGAAAGSQDLLAVVAAASLGAFLGEVASYVLGRGFGSVVRGRLQPGTPRAELFARMQHTLTTRGGLILLTARYIPAGRTVAALAAGAIRFPTARYLAYSAIGATMSAAYVAALGFLGGAAFASDPLVALLVSLGVGTTIGAVAGLVRKRRAGRPEPARPQLRTVAAPVPPRDHWEVLRVGRRPARLARTAIAP</sequence>
<dbReference type="InterPro" id="IPR051311">
    <property type="entry name" value="DedA_domain"/>
</dbReference>
<comment type="subcellular location">
    <subcellularLocation>
        <location evidence="1">Cell membrane</location>
        <topology evidence="1">Multi-pass membrane protein</topology>
    </subcellularLocation>
</comment>
<evidence type="ECO:0000313" key="9">
    <source>
        <dbReference type="EMBL" id="TQM15053.1"/>
    </source>
</evidence>
<keyword evidence="5 7" id="KW-1133">Transmembrane helix</keyword>
<feature type="transmembrane region" description="Helical" evidence="7">
    <location>
        <begin position="140"/>
        <end position="165"/>
    </location>
</feature>
<evidence type="ECO:0000256" key="2">
    <source>
        <dbReference type="ARBA" id="ARBA00010792"/>
    </source>
</evidence>
<proteinExistence type="inferred from homology"/>
<feature type="transmembrane region" description="Helical" evidence="7">
    <location>
        <begin position="55"/>
        <end position="77"/>
    </location>
</feature>
<keyword evidence="6 7" id="KW-0472">Membrane</keyword>
<dbReference type="RefSeq" id="WP_142050249.1">
    <property type="nucleotide sequence ID" value="NZ_VFPA01000001.1"/>
</dbReference>
<evidence type="ECO:0000256" key="7">
    <source>
        <dbReference type="SAM" id="Phobius"/>
    </source>
</evidence>
<comment type="similarity">
    <text evidence="2">Belongs to the DedA family.</text>
</comment>
<dbReference type="EMBL" id="VFPA01000001">
    <property type="protein sequence ID" value="TQM15053.1"/>
    <property type="molecule type" value="Genomic_DNA"/>
</dbReference>
<keyword evidence="3" id="KW-1003">Cell membrane</keyword>
<dbReference type="AlphaFoldDB" id="A0A543E0D6"/>
<comment type="caution">
    <text evidence="9">The sequence shown here is derived from an EMBL/GenBank/DDBJ whole genome shotgun (WGS) entry which is preliminary data.</text>
</comment>
<evidence type="ECO:0000256" key="1">
    <source>
        <dbReference type="ARBA" id="ARBA00004651"/>
    </source>
</evidence>
<feature type="transmembrane region" description="Helical" evidence="7">
    <location>
        <begin position="171"/>
        <end position="191"/>
    </location>
</feature>
<evidence type="ECO:0000259" key="8">
    <source>
        <dbReference type="Pfam" id="PF09335"/>
    </source>
</evidence>
<dbReference type="PANTHER" id="PTHR42709">
    <property type="entry name" value="ALKALINE PHOSPHATASE LIKE PROTEIN"/>
    <property type="match status" value="1"/>
</dbReference>
<evidence type="ECO:0000313" key="10">
    <source>
        <dbReference type="Proteomes" id="UP000315677"/>
    </source>
</evidence>
<dbReference type="InterPro" id="IPR032816">
    <property type="entry name" value="VTT_dom"/>
</dbReference>
<name>A0A543E0D6_9PSEU</name>
<dbReference type="Pfam" id="PF09335">
    <property type="entry name" value="VTT_dom"/>
    <property type="match status" value="1"/>
</dbReference>
<evidence type="ECO:0000256" key="3">
    <source>
        <dbReference type="ARBA" id="ARBA00022475"/>
    </source>
</evidence>
<dbReference type="OrthoDB" id="162303at2"/>
<evidence type="ECO:0000256" key="4">
    <source>
        <dbReference type="ARBA" id="ARBA00022692"/>
    </source>
</evidence>
<gene>
    <name evidence="9" type="ORF">FB558_1834</name>
</gene>